<dbReference type="EMBL" id="CP102480">
    <property type="protein sequence ID" value="UUX49788.1"/>
    <property type="molecule type" value="Genomic_DNA"/>
</dbReference>
<evidence type="ECO:0000313" key="1">
    <source>
        <dbReference type="EMBL" id="UUX49788.1"/>
    </source>
</evidence>
<gene>
    <name evidence="1" type="ORF">NUH88_20640</name>
</gene>
<dbReference type="Proteomes" id="UP001060336">
    <property type="component" value="Chromosome"/>
</dbReference>
<evidence type="ECO:0000313" key="2">
    <source>
        <dbReference type="Proteomes" id="UP001060336"/>
    </source>
</evidence>
<reference evidence="1" key="1">
    <citation type="submission" date="2022-08" db="EMBL/GenBank/DDBJ databases">
        <title>Nisaea acidiphila sp. nov., isolated from a marine algal debris and emended description of the genus Nisaea Urios et al. 2008.</title>
        <authorList>
            <person name="Kwon K."/>
        </authorList>
    </citation>
    <scope>NUCLEOTIDE SEQUENCE</scope>
    <source>
        <strain evidence="1">MEBiC11861</strain>
    </source>
</reference>
<keyword evidence="2" id="KW-1185">Reference proteome</keyword>
<proteinExistence type="predicted"/>
<name>A0A9J7ATY8_9PROT</name>
<protein>
    <submittedName>
        <fullName evidence="1">Uncharacterized protein</fullName>
    </submittedName>
</protein>
<sequence length="132" mass="14961">MLERLELNNRDLRGRELYVRHQQVYTLLELNIRFEQLRRVGNAPQEIEEAMKDLSALISDTVSRYEEAAVSDRRAPFYSDSQISKLETASSLVKALCEEKAPIGRLMQAARNVVSAGSQPRYAPPRLVVSNG</sequence>
<organism evidence="1 2">
    <name type="scientific">Nisaea acidiphila</name>
    <dbReference type="NCBI Taxonomy" id="1862145"/>
    <lineage>
        <taxon>Bacteria</taxon>
        <taxon>Pseudomonadati</taxon>
        <taxon>Pseudomonadota</taxon>
        <taxon>Alphaproteobacteria</taxon>
        <taxon>Rhodospirillales</taxon>
        <taxon>Thalassobaculaceae</taxon>
        <taxon>Nisaea</taxon>
    </lineage>
</organism>
<accession>A0A9J7ATY8</accession>
<dbReference type="KEGG" id="naci:NUH88_20640"/>
<dbReference type="AlphaFoldDB" id="A0A9J7ATY8"/>
<dbReference type="RefSeq" id="WP_257768650.1">
    <property type="nucleotide sequence ID" value="NZ_CP102480.1"/>
</dbReference>